<keyword evidence="5" id="KW-0256">Endoplasmic reticulum</keyword>
<dbReference type="OrthoDB" id="4506189at2759"/>
<dbReference type="GeneID" id="37029962"/>
<evidence type="ECO:0000256" key="4">
    <source>
        <dbReference type="ARBA" id="ARBA00022692"/>
    </source>
</evidence>
<evidence type="ECO:0000313" key="13">
    <source>
        <dbReference type="Proteomes" id="UP000245884"/>
    </source>
</evidence>
<keyword evidence="8 11" id="KW-1133">Transmembrane helix</keyword>
<keyword evidence="3" id="KW-0813">Transport</keyword>
<evidence type="ECO:0000256" key="11">
    <source>
        <dbReference type="SAM" id="Phobius"/>
    </source>
</evidence>
<evidence type="ECO:0000256" key="9">
    <source>
        <dbReference type="ARBA" id="ARBA00023136"/>
    </source>
</evidence>
<dbReference type="GO" id="GO:0015031">
    <property type="term" value="P:protein transport"/>
    <property type="evidence" value="ECO:0007669"/>
    <property type="project" value="UniProtKB-KW"/>
</dbReference>
<keyword evidence="6" id="KW-0931">ER-Golgi transport</keyword>
<organism evidence="12 13">
    <name type="scientific">Jaminaea rosea</name>
    <dbReference type="NCBI Taxonomy" id="1569628"/>
    <lineage>
        <taxon>Eukaryota</taxon>
        <taxon>Fungi</taxon>
        <taxon>Dikarya</taxon>
        <taxon>Basidiomycota</taxon>
        <taxon>Ustilaginomycotina</taxon>
        <taxon>Exobasidiomycetes</taxon>
        <taxon>Microstromatales</taxon>
        <taxon>Microstromatales incertae sedis</taxon>
        <taxon>Jaminaea</taxon>
    </lineage>
</organism>
<comment type="similarity">
    <text evidence="2">Belongs to the USE1 family.</text>
</comment>
<feature type="compositionally biased region" description="Basic and acidic residues" evidence="10">
    <location>
        <begin position="168"/>
        <end position="179"/>
    </location>
</feature>
<keyword evidence="9 11" id="KW-0472">Membrane</keyword>
<reference evidence="12 13" key="1">
    <citation type="journal article" date="2018" name="Mol. Biol. Evol.">
        <title>Broad Genomic Sampling Reveals a Smut Pathogenic Ancestry of the Fungal Clade Ustilaginomycotina.</title>
        <authorList>
            <person name="Kijpornyongpan T."/>
            <person name="Mondo S.J."/>
            <person name="Barry K."/>
            <person name="Sandor L."/>
            <person name="Lee J."/>
            <person name="Lipzen A."/>
            <person name="Pangilinan J."/>
            <person name="LaButti K."/>
            <person name="Hainaut M."/>
            <person name="Henrissat B."/>
            <person name="Grigoriev I.V."/>
            <person name="Spatafora J.W."/>
            <person name="Aime M.C."/>
        </authorList>
    </citation>
    <scope>NUCLEOTIDE SEQUENCE [LARGE SCALE GENOMIC DNA]</scope>
    <source>
        <strain evidence="12 13">MCA 5214</strain>
    </source>
</reference>
<accession>A0A316UUU9</accession>
<feature type="compositionally biased region" description="Low complexity" evidence="10">
    <location>
        <begin position="180"/>
        <end position="199"/>
    </location>
</feature>
<dbReference type="RefSeq" id="XP_025363698.1">
    <property type="nucleotide sequence ID" value="XM_025508139.1"/>
</dbReference>
<comment type="subcellular location">
    <subcellularLocation>
        <location evidence="1">Endoplasmic reticulum membrane</location>
        <topology evidence="1">Single-pass type IV membrane protein</topology>
    </subcellularLocation>
</comment>
<dbReference type="Pfam" id="PF09753">
    <property type="entry name" value="Use1"/>
    <property type="match status" value="1"/>
</dbReference>
<dbReference type="GO" id="GO:0005484">
    <property type="term" value="F:SNAP receptor activity"/>
    <property type="evidence" value="ECO:0007669"/>
    <property type="project" value="TreeGrafter"/>
</dbReference>
<feature type="region of interest" description="Disordered" evidence="10">
    <location>
        <begin position="121"/>
        <end position="204"/>
    </location>
</feature>
<sequence length="293" mass="32617">MDDRTALAAIKRRLDHFERDPSVLSSQDTPALSSLEVRLTKLRANSNIAQSSLPAELDQLIARTQRLSRNVAAAQAYGSDEDEGQDDDDYDVLHLSPSAIARQLQESIASQHLATITLPPTPKLVVNEDPHPSAPGDDPEKRRLALEQREDDISEYEQGAAVRRRQGYMRDEDGDRTEKAPTTSEKPSSSSAPSQPLLSTERTTQEALSNELLRMASVLRSQTVSFSDALERDRKLLESADEKLIQNMDVMTRTRGKLGEYAQQARGMGWFTLGTVLMVVVTWVIMFVVIKLT</sequence>
<protein>
    <recommendedName>
        <fullName evidence="14">t-SNARE coiled-coil homology domain-containing protein</fullName>
    </recommendedName>
</protein>
<keyword evidence="7" id="KW-0653">Protein transport</keyword>
<dbReference type="CDD" id="cd15860">
    <property type="entry name" value="SNARE_USE1"/>
    <property type="match status" value="1"/>
</dbReference>
<gene>
    <name evidence="12" type="ORF">BDZ90DRAFT_259143</name>
</gene>
<dbReference type="GO" id="GO:0031201">
    <property type="term" value="C:SNARE complex"/>
    <property type="evidence" value="ECO:0007669"/>
    <property type="project" value="TreeGrafter"/>
</dbReference>
<feature type="compositionally biased region" description="Basic and acidic residues" evidence="10">
    <location>
        <begin position="138"/>
        <end position="148"/>
    </location>
</feature>
<name>A0A316UUU9_9BASI</name>
<dbReference type="PANTHER" id="PTHR13050">
    <property type="entry name" value="USE1-LIKE PROTEIN"/>
    <property type="match status" value="1"/>
</dbReference>
<evidence type="ECO:0000256" key="1">
    <source>
        <dbReference type="ARBA" id="ARBA00004163"/>
    </source>
</evidence>
<evidence type="ECO:0000256" key="8">
    <source>
        <dbReference type="ARBA" id="ARBA00022989"/>
    </source>
</evidence>
<evidence type="ECO:0000256" key="10">
    <source>
        <dbReference type="SAM" id="MobiDB-lite"/>
    </source>
</evidence>
<dbReference type="AlphaFoldDB" id="A0A316UUU9"/>
<dbReference type="Proteomes" id="UP000245884">
    <property type="component" value="Unassembled WGS sequence"/>
</dbReference>
<dbReference type="GO" id="GO:0006890">
    <property type="term" value="P:retrograde vesicle-mediated transport, Golgi to endoplasmic reticulum"/>
    <property type="evidence" value="ECO:0007669"/>
    <property type="project" value="TreeGrafter"/>
</dbReference>
<proteinExistence type="inferred from homology"/>
<dbReference type="GO" id="GO:0005789">
    <property type="term" value="C:endoplasmic reticulum membrane"/>
    <property type="evidence" value="ECO:0007669"/>
    <property type="project" value="UniProtKB-SubCell"/>
</dbReference>
<dbReference type="PANTHER" id="PTHR13050:SF7">
    <property type="entry name" value="VESICLE TRANSPORT PROTEIN USE1"/>
    <property type="match status" value="1"/>
</dbReference>
<dbReference type="EMBL" id="KZ819664">
    <property type="protein sequence ID" value="PWN29086.1"/>
    <property type="molecule type" value="Genomic_DNA"/>
</dbReference>
<feature type="transmembrane region" description="Helical" evidence="11">
    <location>
        <begin position="268"/>
        <end position="290"/>
    </location>
</feature>
<evidence type="ECO:0000256" key="3">
    <source>
        <dbReference type="ARBA" id="ARBA00022448"/>
    </source>
</evidence>
<evidence type="ECO:0000256" key="7">
    <source>
        <dbReference type="ARBA" id="ARBA00022927"/>
    </source>
</evidence>
<dbReference type="InterPro" id="IPR019150">
    <property type="entry name" value="Vesicle_transport_protein_Use1"/>
</dbReference>
<dbReference type="STRING" id="1569628.A0A316UUU9"/>
<evidence type="ECO:0000256" key="2">
    <source>
        <dbReference type="ARBA" id="ARBA00007891"/>
    </source>
</evidence>
<keyword evidence="13" id="KW-1185">Reference proteome</keyword>
<evidence type="ECO:0008006" key="14">
    <source>
        <dbReference type="Google" id="ProtNLM"/>
    </source>
</evidence>
<evidence type="ECO:0000313" key="12">
    <source>
        <dbReference type="EMBL" id="PWN29086.1"/>
    </source>
</evidence>
<evidence type="ECO:0000256" key="6">
    <source>
        <dbReference type="ARBA" id="ARBA00022892"/>
    </source>
</evidence>
<evidence type="ECO:0000256" key="5">
    <source>
        <dbReference type="ARBA" id="ARBA00022824"/>
    </source>
</evidence>
<keyword evidence="4 11" id="KW-0812">Transmembrane</keyword>